<evidence type="ECO:0000313" key="3">
    <source>
        <dbReference type="Proteomes" id="UP001642409"/>
    </source>
</evidence>
<keyword evidence="1" id="KW-0812">Transmembrane</keyword>
<feature type="transmembrane region" description="Helical" evidence="1">
    <location>
        <begin position="263"/>
        <end position="279"/>
    </location>
</feature>
<dbReference type="EMBL" id="CAXDID020000032">
    <property type="protein sequence ID" value="CAL5994670.1"/>
    <property type="molecule type" value="Genomic_DNA"/>
</dbReference>
<keyword evidence="1" id="KW-1133">Transmembrane helix</keyword>
<name>A0ABP1HHE2_9EUKA</name>
<evidence type="ECO:0008006" key="4">
    <source>
        <dbReference type="Google" id="ProtNLM"/>
    </source>
</evidence>
<feature type="transmembrane region" description="Helical" evidence="1">
    <location>
        <begin position="396"/>
        <end position="417"/>
    </location>
</feature>
<proteinExistence type="predicted"/>
<organism evidence="2 3">
    <name type="scientific">Hexamita inflata</name>
    <dbReference type="NCBI Taxonomy" id="28002"/>
    <lineage>
        <taxon>Eukaryota</taxon>
        <taxon>Metamonada</taxon>
        <taxon>Diplomonadida</taxon>
        <taxon>Hexamitidae</taxon>
        <taxon>Hexamitinae</taxon>
        <taxon>Hexamita</taxon>
    </lineage>
</organism>
<feature type="transmembrane region" description="Helical" evidence="1">
    <location>
        <begin position="357"/>
        <end position="376"/>
    </location>
</feature>
<reference evidence="2 3" key="1">
    <citation type="submission" date="2024-07" db="EMBL/GenBank/DDBJ databases">
        <authorList>
            <person name="Akdeniz Z."/>
        </authorList>
    </citation>
    <scope>NUCLEOTIDE SEQUENCE [LARGE SCALE GENOMIC DNA]</scope>
</reference>
<keyword evidence="1" id="KW-0472">Membrane</keyword>
<evidence type="ECO:0000313" key="2">
    <source>
        <dbReference type="EMBL" id="CAL5994670.1"/>
    </source>
</evidence>
<feature type="transmembrane region" description="Helical" evidence="1">
    <location>
        <begin position="300"/>
        <end position="317"/>
    </location>
</feature>
<feature type="transmembrane region" description="Helical" evidence="1">
    <location>
        <begin position="92"/>
        <end position="112"/>
    </location>
</feature>
<feature type="transmembrane region" description="Helical" evidence="1">
    <location>
        <begin position="206"/>
        <end position="228"/>
    </location>
</feature>
<dbReference type="Proteomes" id="UP001642409">
    <property type="component" value="Unassembled WGS sequence"/>
</dbReference>
<protein>
    <recommendedName>
        <fullName evidence="4">Acyltransferase 3 domain-containing protein</fullName>
    </recommendedName>
</protein>
<keyword evidence="3" id="KW-1185">Reference proteome</keyword>
<feature type="transmembrane region" description="Helical" evidence="1">
    <location>
        <begin position="449"/>
        <end position="476"/>
    </location>
</feature>
<feature type="transmembrane region" description="Helical" evidence="1">
    <location>
        <begin position="235"/>
        <end position="257"/>
    </location>
</feature>
<gene>
    <name evidence="2" type="ORF">HINF_LOCUS13657</name>
</gene>
<feature type="transmembrane region" description="Helical" evidence="1">
    <location>
        <begin position="329"/>
        <end position="350"/>
    </location>
</feature>
<accession>A0ABP1HHE2</accession>
<comment type="caution">
    <text evidence="2">The sequence shown here is derived from an EMBL/GenBank/DDBJ whole genome shotgun (WGS) entry which is preliminary data.</text>
</comment>
<sequence length="488" mass="57658">MIKMENNCQNMQSVQEIQSISQKQTNGVEKETLLIQDQSKIKPNRYNIISPKLSYWMNIQKCWMCIIVVTSHIDDACDNEKSLWTALIPHPLVVNGSAAVKIFFVFAGIFSMHSMKGLYEKHENSTKDFIKAFIFQYTKRYFSTHAVLFAFGLGYIPFLYWVFGENGRDVYYHPWSQYKNYWITWFLPVYLPWRPEGKQFVSTSGWFSQVLTNHEFFFYTFYFCAYFLKKYVKNVIVWGAIFLSSTLIFSILMELLGSGCRSMSAYAIGVCCYFTRVLLTQTEKGKRIIDFAYSKNSKILAQRWCLSIFFIYLWMFMCRSKYSLNEWAHVIYSFFFVFDIIPFPKFSAFWQQIINEIARLSMVIYILHFPFLHEAAPRNFPYVTALNFNIEKNHSWINAFSGWVYLLIFGMLSYPLWFMQRPLELLPVWFKQVLEKKHLKDVKKFKTDLALSLVGLGALALLIILAQCDVFGHAFVQPPPHWPDWKMQ</sequence>
<feature type="transmembrane region" description="Helical" evidence="1">
    <location>
        <begin position="141"/>
        <end position="163"/>
    </location>
</feature>
<evidence type="ECO:0000256" key="1">
    <source>
        <dbReference type="SAM" id="Phobius"/>
    </source>
</evidence>